<protein>
    <submittedName>
        <fullName evidence="1">Putative ester cyclase</fullName>
    </submittedName>
</protein>
<name>A0A561BMA2_9ACTN</name>
<evidence type="ECO:0000313" key="1">
    <source>
        <dbReference type="EMBL" id="TWD80020.1"/>
    </source>
</evidence>
<keyword evidence="2" id="KW-1185">Reference proteome</keyword>
<dbReference type="InterPro" id="IPR032710">
    <property type="entry name" value="NTF2-like_dom_sf"/>
</dbReference>
<accession>A0A561BMA2</accession>
<dbReference type="AlphaFoldDB" id="A0A561BMA2"/>
<reference evidence="1 2" key="1">
    <citation type="submission" date="2019-06" db="EMBL/GenBank/DDBJ databases">
        <title>Sequencing the genomes of 1000 actinobacteria strains.</title>
        <authorList>
            <person name="Klenk H.-P."/>
        </authorList>
    </citation>
    <scope>NUCLEOTIDE SEQUENCE [LARGE SCALE GENOMIC DNA]</scope>
    <source>
        <strain evidence="1 2">DSM 24683</strain>
    </source>
</reference>
<sequence length="295" mass="32059">MSAEGNKAILRDAYDAVFTRHELHRADEFYAANYLDPGVLPQPGGLEGTKQSWASALVGVPDLRVAIVELIAEADKVAVSWSLEGTHLEDSPGLPVTERPVRFTGLALYRLAAGRIVEFVAGTSPMSSLRVGVTQKVIADRSTERSKALLDEVVRLVPEIDEMDRPRLFDFEFAHEPRKRQVIAGADRTYPGLGQITVHIAVSSPGRWRLPCTPGSTGDPCTRIEDFADGSTAYLRTYTVPGTVGHAYDVTLVKPDGTGISVSSAAYRPEHADMPDAPLSLDRVLEIARQITITP</sequence>
<organism evidence="1 2">
    <name type="scientific">Kribbella amoyensis</name>
    <dbReference type="NCBI Taxonomy" id="996641"/>
    <lineage>
        <taxon>Bacteria</taxon>
        <taxon>Bacillati</taxon>
        <taxon>Actinomycetota</taxon>
        <taxon>Actinomycetes</taxon>
        <taxon>Propionibacteriales</taxon>
        <taxon>Kribbellaceae</taxon>
        <taxon>Kribbella</taxon>
    </lineage>
</organism>
<dbReference type="EMBL" id="VIVK01000001">
    <property type="protein sequence ID" value="TWD80020.1"/>
    <property type="molecule type" value="Genomic_DNA"/>
</dbReference>
<dbReference type="SUPFAM" id="SSF54427">
    <property type="entry name" value="NTF2-like"/>
    <property type="match status" value="1"/>
</dbReference>
<gene>
    <name evidence="1" type="ORF">FB561_1086</name>
</gene>
<dbReference type="RefSeq" id="WP_145803644.1">
    <property type="nucleotide sequence ID" value="NZ_VIVK01000001.1"/>
</dbReference>
<dbReference type="Gene3D" id="3.10.450.50">
    <property type="match status" value="1"/>
</dbReference>
<proteinExistence type="predicted"/>
<evidence type="ECO:0000313" key="2">
    <source>
        <dbReference type="Proteomes" id="UP000318380"/>
    </source>
</evidence>
<dbReference type="PANTHER" id="PTHR38436">
    <property type="entry name" value="POLYKETIDE CYCLASE SNOAL-LIKE DOMAIN"/>
    <property type="match status" value="1"/>
</dbReference>
<comment type="caution">
    <text evidence="1">The sequence shown here is derived from an EMBL/GenBank/DDBJ whole genome shotgun (WGS) entry which is preliminary data.</text>
</comment>
<dbReference type="PANTHER" id="PTHR38436:SF1">
    <property type="entry name" value="ESTER CYCLASE"/>
    <property type="match status" value="1"/>
</dbReference>
<dbReference type="Pfam" id="PF07366">
    <property type="entry name" value="SnoaL"/>
    <property type="match status" value="1"/>
</dbReference>
<dbReference type="GO" id="GO:0030638">
    <property type="term" value="P:polyketide metabolic process"/>
    <property type="evidence" value="ECO:0007669"/>
    <property type="project" value="InterPro"/>
</dbReference>
<dbReference type="Proteomes" id="UP000318380">
    <property type="component" value="Unassembled WGS sequence"/>
</dbReference>
<dbReference type="OrthoDB" id="3542814at2"/>
<dbReference type="InterPro" id="IPR009959">
    <property type="entry name" value="Cyclase_SnoaL-like"/>
</dbReference>